<dbReference type="PANTHER" id="PTHR46599">
    <property type="entry name" value="PIGGYBAC TRANSPOSABLE ELEMENT-DERIVED PROTEIN 4"/>
    <property type="match status" value="1"/>
</dbReference>
<proteinExistence type="predicted"/>
<dbReference type="OrthoDB" id="6618927at2759"/>
<evidence type="ECO:0000259" key="1">
    <source>
        <dbReference type="Pfam" id="PF13843"/>
    </source>
</evidence>
<accession>A0A6G0W5P6</accession>
<comment type="caution">
    <text evidence="2">The sequence shown here is derived from an EMBL/GenBank/DDBJ whole genome shotgun (WGS) entry which is preliminary data.</text>
</comment>
<sequence length="83" mass="9619">MPFQNLVINESLVLWKGKLSFNQFIRNKRHRFGINFFILCDVETDYILDFIKCTGKTTRLVSCDAKLGQSGADVKTLDEKIFE</sequence>
<feature type="domain" description="PiggyBac transposable element-derived protein" evidence="1">
    <location>
        <begin position="3"/>
        <end position="72"/>
    </location>
</feature>
<dbReference type="AlphaFoldDB" id="A0A6G0W5P6"/>
<evidence type="ECO:0000313" key="2">
    <source>
        <dbReference type="EMBL" id="KAF0721300.1"/>
    </source>
</evidence>
<dbReference type="PANTHER" id="PTHR46599:SF3">
    <property type="entry name" value="PIGGYBAC TRANSPOSABLE ELEMENT-DERIVED PROTEIN 4"/>
    <property type="match status" value="1"/>
</dbReference>
<dbReference type="Proteomes" id="UP000478052">
    <property type="component" value="Unassembled WGS sequence"/>
</dbReference>
<protein>
    <submittedName>
        <fullName evidence="2">PiggyBac transposable element-derived protein 4-like</fullName>
    </submittedName>
</protein>
<dbReference type="Pfam" id="PF13843">
    <property type="entry name" value="DDE_Tnp_1_7"/>
    <property type="match status" value="1"/>
</dbReference>
<gene>
    <name evidence="2" type="ORF">FWK35_00023997</name>
</gene>
<name>A0A6G0W5P6_APHCR</name>
<evidence type="ECO:0000313" key="3">
    <source>
        <dbReference type="Proteomes" id="UP000478052"/>
    </source>
</evidence>
<organism evidence="2 3">
    <name type="scientific">Aphis craccivora</name>
    <name type="common">Cowpea aphid</name>
    <dbReference type="NCBI Taxonomy" id="307492"/>
    <lineage>
        <taxon>Eukaryota</taxon>
        <taxon>Metazoa</taxon>
        <taxon>Ecdysozoa</taxon>
        <taxon>Arthropoda</taxon>
        <taxon>Hexapoda</taxon>
        <taxon>Insecta</taxon>
        <taxon>Pterygota</taxon>
        <taxon>Neoptera</taxon>
        <taxon>Paraneoptera</taxon>
        <taxon>Hemiptera</taxon>
        <taxon>Sternorrhyncha</taxon>
        <taxon>Aphidomorpha</taxon>
        <taxon>Aphidoidea</taxon>
        <taxon>Aphididae</taxon>
        <taxon>Aphidini</taxon>
        <taxon>Aphis</taxon>
        <taxon>Aphis</taxon>
    </lineage>
</organism>
<dbReference type="EMBL" id="VUJU01009236">
    <property type="protein sequence ID" value="KAF0721300.1"/>
    <property type="molecule type" value="Genomic_DNA"/>
</dbReference>
<reference evidence="2 3" key="1">
    <citation type="submission" date="2019-08" db="EMBL/GenBank/DDBJ databases">
        <title>Whole genome of Aphis craccivora.</title>
        <authorList>
            <person name="Voronova N.V."/>
            <person name="Shulinski R.S."/>
            <person name="Bandarenka Y.V."/>
            <person name="Zhorov D.G."/>
            <person name="Warner D."/>
        </authorList>
    </citation>
    <scope>NUCLEOTIDE SEQUENCE [LARGE SCALE GENOMIC DNA]</scope>
    <source>
        <strain evidence="2">180601</strain>
        <tissue evidence="2">Whole Body</tissue>
    </source>
</reference>
<keyword evidence="3" id="KW-1185">Reference proteome</keyword>
<dbReference type="InterPro" id="IPR029526">
    <property type="entry name" value="PGBD"/>
</dbReference>